<evidence type="ECO:0000313" key="3">
    <source>
        <dbReference type="Proteomes" id="UP000233293"/>
    </source>
</evidence>
<dbReference type="OrthoDB" id="8438812at2"/>
<feature type="domain" description="Nudix hydrolase" evidence="1">
    <location>
        <begin position="104"/>
        <end position="257"/>
    </location>
</feature>
<proteinExistence type="predicted"/>
<dbReference type="InterPro" id="IPR015797">
    <property type="entry name" value="NUDIX_hydrolase-like_dom_sf"/>
</dbReference>
<evidence type="ECO:0000313" key="2">
    <source>
        <dbReference type="EMBL" id="PKU21759.1"/>
    </source>
</evidence>
<dbReference type="Gene3D" id="3.90.79.10">
    <property type="entry name" value="Nucleoside Triphosphate Pyrophosphohydrolase"/>
    <property type="match status" value="1"/>
</dbReference>
<comment type="caution">
    <text evidence="2">The sequence shown here is derived from an EMBL/GenBank/DDBJ whole genome shotgun (WGS) entry which is preliminary data.</text>
</comment>
<dbReference type="InterPro" id="IPR000086">
    <property type="entry name" value="NUDIX_hydrolase_dom"/>
</dbReference>
<dbReference type="InterPro" id="IPR031804">
    <property type="entry name" value="DUF4743"/>
</dbReference>
<dbReference type="AlphaFoldDB" id="A0A2N3PMX6"/>
<organism evidence="2 3">
    <name type="scientific">Telmatospirillum siberiense</name>
    <dbReference type="NCBI Taxonomy" id="382514"/>
    <lineage>
        <taxon>Bacteria</taxon>
        <taxon>Pseudomonadati</taxon>
        <taxon>Pseudomonadota</taxon>
        <taxon>Alphaproteobacteria</taxon>
        <taxon>Rhodospirillales</taxon>
        <taxon>Rhodospirillaceae</taxon>
        <taxon>Telmatospirillum</taxon>
    </lineage>
</organism>
<dbReference type="SUPFAM" id="SSF55811">
    <property type="entry name" value="Nudix"/>
    <property type="match status" value="1"/>
</dbReference>
<accession>A0A2N3PMX6</accession>
<dbReference type="PROSITE" id="PS51462">
    <property type="entry name" value="NUDIX"/>
    <property type="match status" value="1"/>
</dbReference>
<sequence length="284" mass="31178">MALIDHIKRCNAFDPSRYLPFTIAGHPIGAVTRDFAAKLAAFPEVFVTEGAAVRLRDELATPEARTAAVEDVLEHMREAGSAPKKKGELYRVVEHWGDGPLMLIDRAAVPVFGIRAFGVHLNGFVRRNGAIRLWIAQRAADRVIEPGKLDNMVAGGQPAGLDLRENLIKESAEEAGIASDMAQKAVPVGVLGYCMDSEWGLKPDTLFVYDLEVPADFTPRNTDGEVSAFRLMEASDILDLLRNGQSFKFNVPLVLIDFFIRHGLLSPDTEPQYLDLVRGVRAGL</sequence>
<dbReference type="GO" id="GO:0044715">
    <property type="term" value="F:8-oxo-dGDP phosphatase activity"/>
    <property type="evidence" value="ECO:0007669"/>
    <property type="project" value="TreeGrafter"/>
</dbReference>
<dbReference type="Proteomes" id="UP000233293">
    <property type="component" value="Unassembled WGS sequence"/>
</dbReference>
<protein>
    <submittedName>
        <fullName evidence="2">DUF4743 domain-containing protein</fullName>
    </submittedName>
</protein>
<dbReference type="CDD" id="cd03676">
    <property type="entry name" value="NUDIX_Tnr3_like"/>
    <property type="match status" value="1"/>
</dbReference>
<reference evidence="3" key="1">
    <citation type="submission" date="2017-12" db="EMBL/GenBank/DDBJ databases">
        <title>Draft genome sequence of Telmatospirillum siberiense 26-4b1T, an acidotolerant peatland alphaproteobacterium potentially involved in sulfur cycling.</title>
        <authorList>
            <person name="Hausmann B."/>
            <person name="Pjevac P."/>
            <person name="Schreck K."/>
            <person name="Herbold C.W."/>
            <person name="Daims H."/>
            <person name="Wagner M."/>
            <person name="Pester M."/>
            <person name="Loy A."/>
        </authorList>
    </citation>
    <scope>NUCLEOTIDE SEQUENCE [LARGE SCALE GENOMIC DNA]</scope>
    <source>
        <strain evidence="3">26-4b1</strain>
    </source>
</reference>
<keyword evidence="3" id="KW-1185">Reference proteome</keyword>
<dbReference type="EMBL" id="PIUM01000045">
    <property type="protein sequence ID" value="PKU21759.1"/>
    <property type="molecule type" value="Genomic_DNA"/>
</dbReference>
<dbReference type="PANTHER" id="PTHR13622:SF8">
    <property type="entry name" value="THIAMIN PYROPHOSPHOKINASE 1"/>
    <property type="match status" value="1"/>
</dbReference>
<dbReference type="FunFam" id="3.90.79.10:FF:000019">
    <property type="entry name" value="Thiamin pyrophosphokinase, putative"/>
    <property type="match status" value="1"/>
</dbReference>
<name>A0A2N3PMX6_9PROT</name>
<gene>
    <name evidence="2" type="ORF">CWS72_25275</name>
</gene>
<dbReference type="Pfam" id="PF15916">
    <property type="entry name" value="DUF4743"/>
    <property type="match status" value="1"/>
</dbReference>
<evidence type="ECO:0000259" key="1">
    <source>
        <dbReference type="PROSITE" id="PS51462"/>
    </source>
</evidence>
<dbReference type="PANTHER" id="PTHR13622">
    <property type="entry name" value="THIAMIN PYROPHOSPHOKINASE"/>
    <property type="match status" value="1"/>
</dbReference>